<reference evidence="4" key="1">
    <citation type="submission" date="2022-02" db="EMBL/GenBank/DDBJ databases">
        <authorList>
            <person name="Henning P.M."/>
            <person name="McCubbin A.G."/>
            <person name="Shore J.S."/>
        </authorList>
    </citation>
    <scope>NUCLEOTIDE SEQUENCE</scope>
    <source>
        <strain evidence="4">F60SS</strain>
        <tissue evidence="4">Leaves</tissue>
    </source>
</reference>
<dbReference type="Pfam" id="PF13041">
    <property type="entry name" value="PPR_2"/>
    <property type="match status" value="1"/>
</dbReference>
<dbReference type="Proteomes" id="UP001141552">
    <property type="component" value="Unassembled WGS sequence"/>
</dbReference>
<dbReference type="InterPro" id="IPR050872">
    <property type="entry name" value="PPR_P_subfamily"/>
</dbReference>
<keyword evidence="2" id="KW-0677">Repeat</keyword>
<dbReference type="PANTHER" id="PTHR46128">
    <property type="entry name" value="MITOCHONDRIAL GROUP I INTRON SPLICING FACTOR CCM1"/>
    <property type="match status" value="1"/>
</dbReference>
<dbReference type="EMBL" id="JAKUCV010002982">
    <property type="protein sequence ID" value="KAJ4840704.1"/>
    <property type="molecule type" value="Genomic_DNA"/>
</dbReference>
<evidence type="ECO:0008006" key="6">
    <source>
        <dbReference type="Google" id="ProtNLM"/>
    </source>
</evidence>
<dbReference type="AlphaFoldDB" id="A0A9Q0JGD1"/>
<dbReference type="Pfam" id="PF12854">
    <property type="entry name" value="PPR_1"/>
    <property type="match status" value="1"/>
</dbReference>
<organism evidence="4 5">
    <name type="scientific">Turnera subulata</name>
    <dbReference type="NCBI Taxonomy" id="218843"/>
    <lineage>
        <taxon>Eukaryota</taxon>
        <taxon>Viridiplantae</taxon>
        <taxon>Streptophyta</taxon>
        <taxon>Embryophyta</taxon>
        <taxon>Tracheophyta</taxon>
        <taxon>Spermatophyta</taxon>
        <taxon>Magnoliopsida</taxon>
        <taxon>eudicotyledons</taxon>
        <taxon>Gunneridae</taxon>
        <taxon>Pentapetalae</taxon>
        <taxon>rosids</taxon>
        <taxon>fabids</taxon>
        <taxon>Malpighiales</taxon>
        <taxon>Passifloraceae</taxon>
        <taxon>Turnera</taxon>
    </lineage>
</organism>
<comment type="similarity">
    <text evidence="1">Belongs to the PPR family. P subfamily.</text>
</comment>
<feature type="repeat" description="PPR" evidence="3">
    <location>
        <begin position="355"/>
        <end position="389"/>
    </location>
</feature>
<keyword evidence="5" id="KW-1185">Reference proteome</keyword>
<dbReference type="InterPro" id="IPR002885">
    <property type="entry name" value="PPR_rpt"/>
</dbReference>
<dbReference type="PROSITE" id="PS51375">
    <property type="entry name" value="PPR"/>
    <property type="match status" value="2"/>
</dbReference>
<sequence length="509" mass="56038">MQRLRIVASASALVNGEVGIRASSSSSRSLTRLFSSITGKLPFSSSLPIGAERKAASRPDDAASFDKLLHRKHALTPPCIVHESIRLFYTANTYPALYASNPSYAYEEVYDYEYDYDHFYDGDKPYAARAALDCLLDMNISPFPHLVQILLMGLAMAEHYETVVSLHRRLGNNSRLLGNLIHCISRLRWRVNLFGPSAAVVAKIVKLGFQSDSVTYVTLNHGFLFEHKNVSGAVLDEIWGDSHISETGLFQRMADHRHVNADAMDGLITIQHAVAGAGVLLKLMHTSNRVLVDGLCQTGQSSVAAGWLLRMLEVGYYPDLLNYAKVVESLCDDFKVDEALDLVSKLIRGKGLVPASFTCNCLIRALCNDGQSDRALDFVDELLALGLYPDEYAYAFLLDALLKEGWSSLASELVLTRRQYLISALLNNGYKPDSCTYTNLIDGYCKTGMIDEAAQLLDAMSRIGLVPDNVICNSVLGGLLQSARLADAEHLSSHRNGNGSDSDIDRDDR</sequence>
<proteinExistence type="inferred from homology"/>
<dbReference type="OrthoDB" id="680059at2759"/>
<evidence type="ECO:0000313" key="4">
    <source>
        <dbReference type="EMBL" id="KAJ4840704.1"/>
    </source>
</evidence>
<feature type="repeat" description="PPR" evidence="3">
    <location>
        <begin position="433"/>
        <end position="467"/>
    </location>
</feature>
<name>A0A9Q0JGD1_9ROSI</name>
<reference evidence="4" key="2">
    <citation type="journal article" date="2023" name="Plants (Basel)">
        <title>Annotation of the Turnera subulata (Passifloraceae) Draft Genome Reveals the S-Locus Evolved after the Divergence of Turneroideae from Passifloroideae in a Stepwise Manner.</title>
        <authorList>
            <person name="Henning P.M."/>
            <person name="Roalson E.H."/>
            <person name="Mir W."/>
            <person name="McCubbin A.G."/>
            <person name="Shore J.S."/>
        </authorList>
    </citation>
    <scope>NUCLEOTIDE SEQUENCE</scope>
    <source>
        <strain evidence="4">F60SS</strain>
    </source>
</reference>
<evidence type="ECO:0000256" key="1">
    <source>
        <dbReference type="ARBA" id="ARBA00007626"/>
    </source>
</evidence>
<dbReference type="NCBIfam" id="TIGR00756">
    <property type="entry name" value="PPR"/>
    <property type="match status" value="2"/>
</dbReference>
<evidence type="ECO:0000256" key="3">
    <source>
        <dbReference type="PROSITE-ProRule" id="PRU00708"/>
    </source>
</evidence>
<evidence type="ECO:0000256" key="2">
    <source>
        <dbReference type="ARBA" id="ARBA00022737"/>
    </source>
</evidence>
<evidence type="ECO:0000313" key="5">
    <source>
        <dbReference type="Proteomes" id="UP001141552"/>
    </source>
</evidence>
<accession>A0A9Q0JGD1</accession>
<dbReference type="PANTHER" id="PTHR46128:SF356">
    <property type="entry name" value="PENTACOTRIPEPTIDE-REPEAT REGION OF PRORP DOMAIN-CONTAINING PROTEIN"/>
    <property type="match status" value="1"/>
</dbReference>
<dbReference type="InterPro" id="IPR011990">
    <property type="entry name" value="TPR-like_helical_dom_sf"/>
</dbReference>
<gene>
    <name evidence="4" type="ORF">Tsubulata_018890</name>
</gene>
<comment type="caution">
    <text evidence="4">The sequence shown here is derived from an EMBL/GenBank/DDBJ whole genome shotgun (WGS) entry which is preliminary data.</text>
</comment>
<dbReference type="Gene3D" id="1.25.40.10">
    <property type="entry name" value="Tetratricopeptide repeat domain"/>
    <property type="match status" value="2"/>
</dbReference>
<protein>
    <recommendedName>
        <fullName evidence="6">Pentacotripeptide-repeat region of PRORP domain-containing protein</fullName>
    </recommendedName>
</protein>